<dbReference type="RefSeq" id="WP_112114801.1">
    <property type="nucleotide sequence ID" value="NZ_PRKZ01000001.1"/>
</dbReference>
<dbReference type="Proteomes" id="UP000251634">
    <property type="component" value="Unassembled WGS sequence"/>
</dbReference>
<organism evidence="1 2">
    <name type="scientific">Faecalibacterium prausnitzii</name>
    <dbReference type="NCBI Taxonomy" id="853"/>
    <lineage>
        <taxon>Bacteria</taxon>
        <taxon>Bacillati</taxon>
        <taxon>Bacillota</taxon>
        <taxon>Clostridia</taxon>
        <taxon>Eubacteriales</taxon>
        <taxon>Oscillospiraceae</taxon>
        <taxon>Faecalibacterium</taxon>
    </lineage>
</organism>
<comment type="caution">
    <text evidence="1">The sequence shown here is derived from an EMBL/GenBank/DDBJ whole genome shotgun (WGS) entry which is preliminary data.</text>
</comment>
<dbReference type="EMBL" id="PRKZ01000001">
    <property type="protein sequence ID" value="RAW52228.1"/>
    <property type="molecule type" value="Genomic_DNA"/>
</dbReference>
<evidence type="ECO:0000313" key="2">
    <source>
        <dbReference type="Proteomes" id="UP000251634"/>
    </source>
</evidence>
<gene>
    <name evidence="1" type="ORF">C4N25_02115</name>
</gene>
<sequence>MIFEAALQRAAFCDVLEETLAECSKLRRAIWIECQPKKWYIAYARQHGIKVLANIEAALAE</sequence>
<name>A0A329TUI3_9FIRM</name>
<reference evidence="1 2" key="1">
    <citation type="submission" date="2018-02" db="EMBL/GenBank/DDBJ databases">
        <title>Complete genome sequencing of Faecalibacterium prausnitzii strains isolated from the human gut.</title>
        <authorList>
            <person name="Fitzgerald B.C."/>
            <person name="Shkoporov A.N."/>
            <person name="Ross P.R."/>
            <person name="Hill C."/>
        </authorList>
    </citation>
    <scope>NUCLEOTIDE SEQUENCE [LARGE SCALE GENOMIC DNA]</scope>
    <source>
        <strain evidence="1 2">APC942/8-14-2</strain>
    </source>
</reference>
<evidence type="ECO:0000313" key="1">
    <source>
        <dbReference type="EMBL" id="RAW52228.1"/>
    </source>
</evidence>
<dbReference type="AlphaFoldDB" id="A0A329TUI3"/>
<proteinExistence type="predicted"/>
<protein>
    <submittedName>
        <fullName evidence="1">Uncharacterized protein</fullName>
    </submittedName>
</protein>
<accession>A0A329TUI3</accession>